<comment type="function">
    <text evidence="9">Catalyzes the formation of dTDP-glucose, from dTTP and glucose 1-phosphate, as well as its pyrophosphorolysis.</text>
</comment>
<comment type="caution">
    <text evidence="11">The sequence shown here is derived from an EMBL/GenBank/DDBJ whole genome shotgun (WGS) entry which is preliminary data.</text>
</comment>
<evidence type="ECO:0000256" key="9">
    <source>
        <dbReference type="RuleBase" id="RU003706"/>
    </source>
</evidence>
<keyword evidence="12" id="KW-1185">Reference proteome</keyword>
<reference evidence="11 12" key="1">
    <citation type="submission" date="2019-06" db="EMBL/GenBank/DDBJ databases">
        <title>Whole genome sequence for Rhodospirillaceae sp. R148.</title>
        <authorList>
            <person name="Wang G."/>
        </authorList>
    </citation>
    <scope>NUCLEOTIDE SEQUENCE [LARGE SCALE GENOMIC DNA]</scope>
    <source>
        <strain evidence="11 12">R148</strain>
    </source>
</reference>
<protein>
    <recommendedName>
        <fullName evidence="3 9">Glucose-1-phosphate thymidylyltransferase</fullName>
        <ecNumber evidence="3 9">2.7.7.24</ecNumber>
    </recommendedName>
</protein>
<dbReference type="RefSeq" id="WP_142899417.1">
    <property type="nucleotide sequence ID" value="NZ_ML660064.1"/>
</dbReference>
<evidence type="ECO:0000256" key="1">
    <source>
        <dbReference type="ARBA" id="ARBA00001946"/>
    </source>
</evidence>
<dbReference type="CDD" id="cd02538">
    <property type="entry name" value="G1P_TT_short"/>
    <property type="match status" value="1"/>
</dbReference>
<evidence type="ECO:0000256" key="5">
    <source>
        <dbReference type="ARBA" id="ARBA00022695"/>
    </source>
</evidence>
<dbReference type="InterPro" id="IPR005907">
    <property type="entry name" value="G1P_thy_trans_s"/>
</dbReference>
<dbReference type="Pfam" id="PF00483">
    <property type="entry name" value="NTP_transferase"/>
    <property type="match status" value="1"/>
</dbReference>
<dbReference type="NCBIfam" id="TIGR01207">
    <property type="entry name" value="rmlA"/>
    <property type="match status" value="1"/>
</dbReference>
<feature type="domain" description="Nucleotidyl transferase" evidence="10">
    <location>
        <begin position="10"/>
        <end position="245"/>
    </location>
</feature>
<evidence type="ECO:0000256" key="4">
    <source>
        <dbReference type="ARBA" id="ARBA00022679"/>
    </source>
</evidence>
<dbReference type="EMBL" id="VHSH01000013">
    <property type="protein sequence ID" value="TQV71870.1"/>
    <property type="molecule type" value="Genomic_DNA"/>
</dbReference>
<organism evidence="11 12">
    <name type="scientific">Denitrobaculum tricleocarpae</name>
    <dbReference type="NCBI Taxonomy" id="2591009"/>
    <lineage>
        <taxon>Bacteria</taxon>
        <taxon>Pseudomonadati</taxon>
        <taxon>Pseudomonadota</taxon>
        <taxon>Alphaproteobacteria</taxon>
        <taxon>Rhodospirillales</taxon>
        <taxon>Rhodospirillaceae</taxon>
        <taxon>Denitrobaculum</taxon>
    </lineage>
</organism>
<gene>
    <name evidence="11" type="primary">rfbA</name>
    <name evidence="11" type="ORF">FKG95_26180</name>
</gene>
<evidence type="ECO:0000313" key="11">
    <source>
        <dbReference type="EMBL" id="TQV71870.1"/>
    </source>
</evidence>
<accession>A0A545T3S9</accession>
<dbReference type="PANTHER" id="PTHR43532:SF1">
    <property type="entry name" value="GLUCOSE-1-PHOSPHATE THYMIDYLYLTRANSFERASE 1"/>
    <property type="match status" value="1"/>
</dbReference>
<dbReference type="PANTHER" id="PTHR43532">
    <property type="entry name" value="GLUCOSE-1-PHOSPHATE THYMIDYLYLTRANSFERASE"/>
    <property type="match status" value="1"/>
</dbReference>
<evidence type="ECO:0000256" key="7">
    <source>
        <dbReference type="ARBA" id="ARBA00022842"/>
    </source>
</evidence>
<dbReference type="Proteomes" id="UP000315252">
    <property type="component" value="Unassembled WGS sequence"/>
</dbReference>
<comment type="catalytic activity">
    <reaction evidence="8 9">
        <text>dTTP + alpha-D-glucose 1-phosphate + H(+) = dTDP-alpha-D-glucose + diphosphate</text>
        <dbReference type="Rhea" id="RHEA:15225"/>
        <dbReference type="ChEBI" id="CHEBI:15378"/>
        <dbReference type="ChEBI" id="CHEBI:33019"/>
        <dbReference type="ChEBI" id="CHEBI:37568"/>
        <dbReference type="ChEBI" id="CHEBI:57477"/>
        <dbReference type="ChEBI" id="CHEBI:58601"/>
        <dbReference type="EC" id="2.7.7.24"/>
    </reaction>
</comment>
<evidence type="ECO:0000256" key="6">
    <source>
        <dbReference type="ARBA" id="ARBA00022723"/>
    </source>
</evidence>
<dbReference type="InterPro" id="IPR029044">
    <property type="entry name" value="Nucleotide-diphossugar_trans"/>
</dbReference>
<dbReference type="Gene3D" id="3.90.550.10">
    <property type="entry name" value="Spore Coat Polysaccharide Biosynthesis Protein SpsA, Chain A"/>
    <property type="match status" value="1"/>
</dbReference>
<dbReference type="EC" id="2.7.7.24" evidence="3 9"/>
<comment type="similarity">
    <text evidence="2 9">Belongs to the glucose-1-phosphate thymidylyltransferase family.</text>
</comment>
<comment type="cofactor">
    <cofactor evidence="1">
        <name>Mg(2+)</name>
        <dbReference type="ChEBI" id="CHEBI:18420"/>
    </cofactor>
</comment>
<proteinExistence type="inferred from homology"/>
<evidence type="ECO:0000256" key="3">
    <source>
        <dbReference type="ARBA" id="ARBA00012461"/>
    </source>
</evidence>
<keyword evidence="7 9" id="KW-0460">Magnesium</keyword>
<sequence length="298" mass="32993">MAKVDKVSRKGIVLAGGSGTRLHPLTVSVSKQLLPVYDKPMIYYPLSNLMLAGIDEILIITAPDQQDLFRNLLGDGSQYGIHLDYAVQENPDGVPQAFVIGADFIGDDPVTLILGDNIFYGQGLVQQLRRAVTSNHGATIFAYVVTDPERYGVVTFDDEGTPIAIAEKPRRPRSDYAVTGMYFFDNDVVEIARNLTPSKRGETEIIDVIRSYMKRGDLSVERMGRGIAWLDVGTHDALAEAAAYIQAVDHRQGFKIACIEEIAWRQQWISDEQLLCLSENYGNSPYGAYLAGLMESRL</sequence>
<dbReference type="InterPro" id="IPR005835">
    <property type="entry name" value="NTP_transferase_dom"/>
</dbReference>
<evidence type="ECO:0000256" key="2">
    <source>
        <dbReference type="ARBA" id="ARBA00010480"/>
    </source>
</evidence>
<name>A0A545T3S9_9PROT</name>
<dbReference type="GO" id="GO:0046872">
    <property type="term" value="F:metal ion binding"/>
    <property type="evidence" value="ECO:0007669"/>
    <property type="project" value="UniProtKB-KW"/>
</dbReference>
<keyword evidence="6 9" id="KW-0479">Metal-binding</keyword>
<dbReference type="AlphaFoldDB" id="A0A545T3S9"/>
<evidence type="ECO:0000259" key="10">
    <source>
        <dbReference type="Pfam" id="PF00483"/>
    </source>
</evidence>
<dbReference type="SUPFAM" id="SSF53448">
    <property type="entry name" value="Nucleotide-diphospho-sugar transferases"/>
    <property type="match status" value="1"/>
</dbReference>
<dbReference type="GO" id="GO:0008879">
    <property type="term" value="F:glucose-1-phosphate thymidylyltransferase activity"/>
    <property type="evidence" value="ECO:0007669"/>
    <property type="project" value="UniProtKB-EC"/>
</dbReference>
<keyword evidence="4 9" id="KW-0808">Transferase</keyword>
<keyword evidence="5 9" id="KW-0548">Nucleotidyltransferase</keyword>
<evidence type="ECO:0000256" key="8">
    <source>
        <dbReference type="ARBA" id="ARBA00049336"/>
    </source>
</evidence>
<dbReference type="FunFam" id="3.90.550.10:FF:000023">
    <property type="entry name" value="Glucose-1-phosphate thymidylyltransferase"/>
    <property type="match status" value="1"/>
</dbReference>
<evidence type="ECO:0000313" key="12">
    <source>
        <dbReference type="Proteomes" id="UP000315252"/>
    </source>
</evidence>
<dbReference type="OrthoDB" id="9803871at2"/>